<dbReference type="EMBL" id="CAIIXF020000012">
    <property type="protein sequence ID" value="CAH1802263.1"/>
    <property type="molecule type" value="Genomic_DNA"/>
</dbReference>
<accession>A0A8J1XP24</accession>
<comment type="caution">
    <text evidence="1">The sequence shown here is derived from an EMBL/GenBank/DDBJ whole genome shotgun (WGS) entry which is preliminary data.</text>
</comment>
<dbReference type="Proteomes" id="UP000749559">
    <property type="component" value="Unassembled WGS sequence"/>
</dbReference>
<sequence length="367" mass="43060">MCLGKYFNIIDIDTVSYIKSEDFIHYLKSHHSTVDTLKRIKTANVEKIIKNYINRTALLSKDGIQYFTAEAVTKYIFSHSEQLRSCQQIVDDIVTQISKTSPTSSHLSERDLYKKLASKLWFFEDNVLLKNVEVRQSDTLQIHYKDLFSDDEWKAVCIFEYQFSKYVNIKTYNYEELLRKKWEFLKLCNDCFSIGESLIGKIEKDIKQNTKRTELADLYNSVYIRGKSKHHALTLDKGILEEINIYFPRRIKEIKVCPTDITEIQVNIELNGEECSIDVSNFCNIIEHYLTNQHNIQSAELNIFKEKTFDNFKYREETSRFEVRDAVILKKLKKNLLFTTVVRSEVTDEGTEDDCNICFPSPESEAL</sequence>
<protein>
    <submittedName>
        <fullName evidence="1">Uncharacterized protein</fullName>
    </submittedName>
</protein>
<keyword evidence="2" id="KW-1185">Reference proteome</keyword>
<name>A0A8J1XP24_OWEFU</name>
<feature type="non-terminal residue" evidence="1">
    <location>
        <position position="367"/>
    </location>
</feature>
<reference evidence="1" key="1">
    <citation type="submission" date="2022-03" db="EMBL/GenBank/DDBJ databases">
        <authorList>
            <person name="Martin C."/>
        </authorList>
    </citation>
    <scope>NUCLEOTIDE SEQUENCE</scope>
</reference>
<gene>
    <name evidence="1" type="ORF">OFUS_LOCUS25964</name>
</gene>
<evidence type="ECO:0000313" key="2">
    <source>
        <dbReference type="Proteomes" id="UP000749559"/>
    </source>
</evidence>
<evidence type="ECO:0000313" key="1">
    <source>
        <dbReference type="EMBL" id="CAH1802263.1"/>
    </source>
</evidence>
<organism evidence="1 2">
    <name type="scientific">Owenia fusiformis</name>
    <name type="common">Polychaete worm</name>
    <dbReference type="NCBI Taxonomy" id="6347"/>
    <lineage>
        <taxon>Eukaryota</taxon>
        <taxon>Metazoa</taxon>
        <taxon>Spiralia</taxon>
        <taxon>Lophotrochozoa</taxon>
        <taxon>Annelida</taxon>
        <taxon>Polychaeta</taxon>
        <taxon>Sedentaria</taxon>
        <taxon>Canalipalpata</taxon>
        <taxon>Sabellida</taxon>
        <taxon>Oweniida</taxon>
        <taxon>Oweniidae</taxon>
        <taxon>Owenia</taxon>
    </lineage>
</organism>
<dbReference type="AlphaFoldDB" id="A0A8J1XP24"/>
<dbReference type="OrthoDB" id="6317795at2759"/>
<proteinExistence type="predicted"/>